<proteinExistence type="predicted"/>
<evidence type="ECO:0000313" key="1">
    <source>
        <dbReference type="EMBL" id="KAJ6231453.1"/>
    </source>
</evidence>
<accession>A0ABQ8XIC8</accession>
<keyword evidence="2" id="KW-1185">Reference proteome</keyword>
<name>A0ABQ8XIC8_9EUKA</name>
<dbReference type="Proteomes" id="UP001150062">
    <property type="component" value="Unassembled WGS sequence"/>
</dbReference>
<comment type="caution">
    <text evidence="1">The sequence shown here is derived from an EMBL/GenBank/DDBJ whole genome shotgun (WGS) entry which is preliminary data.</text>
</comment>
<sequence>MSSSLPINCINSDLLKIIFQKFNHQSSENKFSKQRAEVVQLRLRKDWNRVYSELVEEGHWNPKKEKEQKLTAYHNTRSKSFKTANNLLPFNGNQNGLNIDYLEENGLYTDKQDIILSKCTLATNNRSIKPCNRNQDTGTLPQTLKTYIHPQKKDKNLKEKEINQKDNNDSLDRIFDNSRSVEYNNEEQIHYDYNPLFNQNNKFLFENKNGEDLLFCLKENREIIKKYKKHIDGLMESQNILNQKISDLSVLFTNKFESFLKTQNQILDCLAKNQTGKNFLNQDNKTIFDLTFIENLTNNALKQTHEMTKRSLLKIKAKDGFNIPRLPQPNEARKVSRCLQVRLCKQKTKIINYFTKVGISKKYSDQNSPDRFTLFQQIPNSCFDTIYRDMSPSVQMKCLHLWLNIYFRPVK</sequence>
<protein>
    <submittedName>
        <fullName evidence="1">Uncharacterized protein</fullName>
    </submittedName>
</protein>
<gene>
    <name evidence="1" type="ORF">M0813_05879</name>
</gene>
<evidence type="ECO:0000313" key="2">
    <source>
        <dbReference type="Proteomes" id="UP001150062"/>
    </source>
</evidence>
<dbReference type="EMBL" id="JAOAOG010000300">
    <property type="protein sequence ID" value="KAJ6231453.1"/>
    <property type="molecule type" value="Genomic_DNA"/>
</dbReference>
<organism evidence="1 2">
    <name type="scientific">Anaeramoeba flamelloides</name>
    <dbReference type="NCBI Taxonomy" id="1746091"/>
    <lineage>
        <taxon>Eukaryota</taxon>
        <taxon>Metamonada</taxon>
        <taxon>Anaeramoebidae</taxon>
        <taxon>Anaeramoeba</taxon>
    </lineage>
</organism>
<reference evidence="1" key="1">
    <citation type="submission" date="2022-08" db="EMBL/GenBank/DDBJ databases">
        <title>Novel sulfate-reducing endosymbionts in the free-living metamonad Anaeramoeba.</title>
        <authorList>
            <person name="Jerlstrom-Hultqvist J."/>
            <person name="Cepicka I."/>
            <person name="Gallot-Lavallee L."/>
            <person name="Salas-Leiva D."/>
            <person name="Curtis B.A."/>
            <person name="Zahonova K."/>
            <person name="Pipaliya S."/>
            <person name="Dacks J."/>
            <person name="Roger A.J."/>
        </authorList>
    </citation>
    <scope>NUCLEOTIDE SEQUENCE</scope>
    <source>
        <strain evidence="1">Schooner1</strain>
    </source>
</reference>